<evidence type="ECO:0000313" key="7">
    <source>
        <dbReference type="EMBL" id="RST93539.1"/>
    </source>
</evidence>
<dbReference type="GeneID" id="98568998"/>
<evidence type="ECO:0000256" key="2">
    <source>
        <dbReference type="ARBA" id="ARBA00022475"/>
    </source>
</evidence>
<reference evidence="7 8" key="1">
    <citation type="submission" date="2017-05" db="EMBL/GenBank/DDBJ databases">
        <title>Vagococcus spp. assemblies.</title>
        <authorList>
            <person name="Gulvik C.A."/>
        </authorList>
    </citation>
    <scope>NUCLEOTIDE SEQUENCE [LARGE SCALE GENOMIC DNA]</scope>
    <source>
        <strain evidence="7 8">NCFB 2777</strain>
    </source>
</reference>
<dbReference type="OrthoDB" id="9766299at2"/>
<keyword evidence="6" id="KW-0812">Transmembrane</keyword>
<protein>
    <submittedName>
        <fullName evidence="7">Uncharacterized protein</fullName>
    </submittedName>
</protein>
<dbReference type="Gene3D" id="3.90.550.10">
    <property type="entry name" value="Spore Coat Polysaccharide Biosynthesis Protein SpsA, Chain A"/>
    <property type="match status" value="1"/>
</dbReference>
<accession>A0A429ZIM9</accession>
<gene>
    <name evidence="7" type="ORF">CBF35_11675</name>
</gene>
<dbReference type="AlphaFoldDB" id="A0A429ZIM9"/>
<keyword evidence="3" id="KW-0328">Glycosyltransferase</keyword>
<dbReference type="Pfam" id="PF13641">
    <property type="entry name" value="Glyco_tranf_2_3"/>
    <property type="match status" value="1"/>
</dbReference>
<evidence type="ECO:0000256" key="1">
    <source>
        <dbReference type="ARBA" id="ARBA00004236"/>
    </source>
</evidence>
<dbReference type="PANTHER" id="PTHR22913:SF12">
    <property type="entry name" value="MANNURONAN SYNTHASE"/>
    <property type="match status" value="1"/>
</dbReference>
<sequence length="344" mass="39250">MTRRKWFNPILIVALGIFLFISYRLIFPVSAIHVVDDGSATKLIELVHPKITYHYQSNQGKRYAQKKALDSLNPQDYNYVLAVDSDSVLDYQAVENLVRTFEGDSQLKACTGVVLTRNRKKNLITKVADLNIGITCLLGRPIRSLIGSLETTSGALALYASDVVFDHLEEYVTSGTYSDDRQLCLYSLLAGKAVGISEAIVYSEMPEDIEGTVKQRLRWAKGSWKAVPFQLKHLTFKQLFFPLLGMGYLISLPFFVVTLGVAAYYGFYSLIMTYIFVRLGIRYLQSLVYLAGRSTIIKKEYLLYMLLIIPLEFLFNSIVLIYLKYKALFYLKETDWLTRKVPEL</sequence>
<dbReference type="Proteomes" id="UP000287239">
    <property type="component" value="Unassembled WGS sequence"/>
</dbReference>
<evidence type="ECO:0000256" key="6">
    <source>
        <dbReference type="SAM" id="Phobius"/>
    </source>
</evidence>
<name>A0A429ZIM9_9ENTE</name>
<keyword evidence="4" id="KW-0808">Transferase</keyword>
<keyword evidence="8" id="KW-1185">Reference proteome</keyword>
<dbReference type="InterPro" id="IPR029044">
    <property type="entry name" value="Nucleotide-diphossugar_trans"/>
</dbReference>
<dbReference type="EMBL" id="NGJU01000018">
    <property type="protein sequence ID" value="RST93539.1"/>
    <property type="molecule type" value="Genomic_DNA"/>
</dbReference>
<evidence type="ECO:0000313" key="8">
    <source>
        <dbReference type="Proteomes" id="UP000287239"/>
    </source>
</evidence>
<comment type="caution">
    <text evidence="7">The sequence shown here is derived from an EMBL/GenBank/DDBJ whole genome shotgun (WGS) entry which is preliminary data.</text>
</comment>
<dbReference type="GO" id="GO:0085029">
    <property type="term" value="P:extracellular matrix assembly"/>
    <property type="evidence" value="ECO:0007669"/>
    <property type="project" value="TreeGrafter"/>
</dbReference>
<evidence type="ECO:0000256" key="3">
    <source>
        <dbReference type="ARBA" id="ARBA00022676"/>
    </source>
</evidence>
<evidence type="ECO:0000256" key="5">
    <source>
        <dbReference type="ARBA" id="ARBA00023136"/>
    </source>
</evidence>
<dbReference type="GO" id="GO:0030213">
    <property type="term" value="P:hyaluronan biosynthetic process"/>
    <property type="evidence" value="ECO:0007669"/>
    <property type="project" value="TreeGrafter"/>
</dbReference>
<comment type="subcellular location">
    <subcellularLocation>
        <location evidence="1">Cell membrane</location>
    </subcellularLocation>
</comment>
<dbReference type="GO" id="GO:0005886">
    <property type="term" value="C:plasma membrane"/>
    <property type="evidence" value="ECO:0007669"/>
    <property type="project" value="UniProtKB-SubCell"/>
</dbReference>
<evidence type="ECO:0000256" key="4">
    <source>
        <dbReference type="ARBA" id="ARBA00022679"/>
    </source>
</evidence>
<organism evidence="7 8">
    <name type="scientific">Vagococcus salmoninarum</name>
    <dbReference type="NCBI Taxonomy" id="2739"/>
    <lineage>
        <taxon>Bacteria</taxon>
        <taxon>Bacillati</taxon>
        <taxon>Bacillota</taxon>
        <taxon>Bacilli</taxon>
        <taxon>Lactobacillales</taxon>
        <taxon>Enterococcaceae</taxon>
        <taxon>Vagococcus</taxon>
    </lineage>
</organism>
<keyword evidence="6" id="KW-1133">Transmembrane helix</keyword>
<feature type="transmembrane region" description="Helical" evidence="6">
    <location>
        <begin position="301"/>
        <end position="323"/>
    </location>
</feature>
<dbReference type="RefSeq" id="WP_126781297.1">
    <property type="nucleotide sequence ID" value="NZ_NGJU01000018.1"/>
</dbReference>
<keyword evidence="2" id="KW-1003">Cell membrane</keyword>
<dbReference type="GO" id="GO:0050501">
    <property type="term" value="F:hyaluronan synthase activity"/>
    <property type="evidence" value="ECO:0007669"/>
    <property type="project" value="UniProtKB-EC"/>
</dbReference>
<dbReference type="PANTHER" id="PTHR22913">
    <property type="entry name" value="HYALURONAN SYNTHASE"/>
    <property type="match status" value="1"/>
</dbReference>
<proteinExistence type="predicted"/>
<feature type="transmembrane region" description="Helical" evidence="6">
    <location>
        <begin position="6"/>
        <end position="26"/>
    </location>
</feature>
<keyword evidence="5 6" id="KW-0472">Membrane</keyword>
<dbReference type="SUPFAM" id="SSF53448">
    <property type="entry name" value="Nucleotide-diphospho-sugar transferases"/>
    <property type="match status" value="1"/>
</dbReference>